<protein>
    <submittedName>
        <fullName evidence="2">Sigma-70 region 4 type 2</fullName>
    </submittedName>
</protein>
<dbReference type="HOGENOM" id="CLU_3025664_0_0_11"/>
<gene>
    <name evidence="2" type="ordered locus">FsymDg_0486</name>
</gene>
<sequence>MEAAVALGVPVGTVRSRLACARARLAKARAAGPGAFQETVDTATPLTGRHSREGA</sequence>
<accession>F8B5H2</accession>
<evidence type="ECO:0000313" key="2">
    <source>
        <dbReference type="EMBL" id="AEH08030.1"/>
    </source>
</evidence>
<dbReference type="Gene3D" id="1.10.10.10">
    <property type="entry name" value="Winged helix-like DNA-binding domain superfamily/Winged helix DNA-binding domain"/>
    <property type="match status" value="1"/>
</dbReference>
<dbReference type="AlphaFoldDB" id="F8B5H2"/>
<dbReference type="SUPFAM" id="SSF88659">
    <property type="entry name" value="Sigma3 and sigma4 domains of RNA polymerase sigma factors"/>
    <property type="match status" value="1"/>
</dbReference>
<dbReference type="InterPro" id="IPR013324">
    <property type="entry name" value="RNA_pol_sigma_r3/r4-like"/>
</dbReference>
<name>F8B5H2_9ACTN</name>
<dbReference type="KEGG" id="fsy:FsymDg_0486"/>
<evidence type="ECO:0000313" key="3">
    <source>
        <dbReference type="Proteomes" id="UP000001549"/>
    </source>
</evidence>
<dbReference type="InterPro" id="IPR036388">
    <property type="entry name" value="WH-like_DNA-bd_sf"/>
</dbReference>
<dbReference type="EMBL" id="CP002801">
    <property type="protein sequence ID" value="AEH08030.1"/>
    <property type="molecule type" value="Genomic_DNA"/>
</dbReference>
<proteinExistence type="predicted"/>
<keyword evidence="3" id="KW-1185">Reference proteome</keyword>
<feature type="region of interest" description="Disordered" evidence="1">
    <location>
        <begin position="31"/>
        <end position="55"/>
    </location>
</feature>
<organism evidence="2 3">
    <name type="scientific">Candidatus Protofrankia datiscae</name>
    <dbReference type="NCBI Taxonomy" id="2716812"/>
    <lineage>
        <taxon>Bacteria</taxon>
        <taxon>Bacillati</taxon>
        <taxon>Actinomycetota</taxon>
        <taxon>Actinomycetes</taxon>
        <taxon>Frankiales</taxon>
        <taxon>Frankiaceae</taxon>
        <taxon>Protofrankia</taxon>
    </lineage>
</organism>
<dbReference type="Proteomes" id="UP000001549">
    <property type="component" value="Chromosome"/>
</dbReference>
<reference evidence="2 3" key="1">
    <citation type="submission" date="2011-05" db="EMBL/GenBank/DDBJ databases">
        <title>Complete sequence of chromosome of Frankia symbiont of Datisca glomerata.</title>
        <authorList>
            <consortium name="US DOE Joint Genome Institute"/>
            <person name="Lucas S."/>
            <person name="Han J."/>
            <person name="Lapidus A."/>
            <person name="Cheng J.-F."/>
            <person name="Goodwin L."/>
            <person name="Pitluck S."/>
            <person name="Peters L."/>
            <person name="Mikhailova N."/>
            <person name="Chertkov O."/>
            <person name="Teshima H."/>
            <person name="Han C."/>
            <person name="Tapia R."/>
            <person name="Land M."/>
            <person name="Hauser L."/>
            <person name="Kyrpides N."/>
            <person name="Ivanova N."/>
            <person name="Pagani I."/>
            <person name="Berry A."/>
            <person name="Pawlowski K."/>
            <person name="Persson T."/>
            <person name="Vanden Heuvel B."/>
            <person name="Benson D."/>
            <person name="Woyke T."/>
        </authorList>
    </citation>
    <scope>NUCLEOTIDE SEQUENCE [LARGE SCALE GENOMIC DNA]</scope>
    <source>
        <strain evidence="3">4085684</strain>
    </source>
</reference>
<evidence type="ECO:0000256" key="1">
    <source>
        <dbReference type="SAM" id="MobiDB-lite"/>
    </source>
</evidence>